<keyword evidence="5" id="KW-0472">Membrane</keyword>
<evidence type="ECO:0000256" key="8">
    <source>
        <dbReference type="ARBA" id="ARBA00038120"/>
    </source>
</evidence>
<protein>
    <recommendedName>
        <fullName evidence="9">4,4'-diaponeurosporenoate glycosyltransferase</fullName>
    </recommendedName>
</protein>
<organism evidence="11 12">
    <name type="scientific">Chlorogloeopsis fritschii PCC 6912</name>
    <dbReference type="NCBI Taxonomy" id="211165"/>
    <lineage>
        <taxon>Bacteria</taxon>
        <taxon>Bacillati</taxon>
        <taxon>Cyanobacteriota</taxon>
        <taxon>Cyanophyceae</taxon>
        <taxon>Nostocales</taxon>
        <taxon>Chlorogloeopsidaceae</taxon>
        <taxon>Chlorogloeopsis</taxon>
    </lineage>
</organism>
<dbReference type="SUPFAM" id="SSF53448">
    <property type="entry name" value="Nucleotide-diphospho-sugar transferases"/>
    <property type="match status" value="1"/>
</dbReference>
<sequence>MNSLNYQDKNRLTADKYSPLVSVIIPVFNHAQNLKICLEALENQTYPKHFYEVIVVDNGSDQDEDIEGVVAQFGQAIATSESLPGSYAARNKGISLAKGEVIAFTDADCIPASDWIEKGVKNLLQVPNCGLVAGKVEVFLKDPNRATPVELYESIMALPQKEFLEKHKYGATANVFTFRSVIEKVGLFDATLKSSGDAEWGQRVYSFGYQQIYADDTRVAHPARYSFAQLYKRTIRLAGGFFDLQIKKQSSNLRQNILFLENLVKNLIPPLMWVGSAFLDARLKNFDEKIKVAFVMFFIRYTYAWELIRLRFGGVSARE</sequence>
<dbReference type="InterPro" id="IPR001173">
    <property type="entry name" value="Glyco_trans_2-like"/>
</dbReference>
<dbReference type="GO" id="GO:0016757">
    <property type="term" value="F:glycosyltransferase activity"/>
    <property type="evidence" value="ECO:0007669"/>
    <property type="project" value="UniProtKB-KW"/>
</dbReference>
<comment type="function">
    <text evidence="6">Catalyzes the glycosylation of 4,4'-diaponeurosporenoate, i.e. the esterification of glucose at the C1'' position with the carboxyl group of 4,4'-diaponeurosporenic acid, to form glycosyl-4,4'-diaponeurosporenoate. This is a step in the biosynthesis of staphyloxanthin, an orange pigment present in most staphylococci strains.</text>
</comment>
<evidence type="ECO:0000256" key="3">
    <source>
        <dbReference type="ARBA" id="ARBA00022676"/>
    </source>
</evidence>
<dbReference type="Gene3D" id="3.90.550.10">
    <property type="entry name" value="Spore Coat Polysaccharide Biosynthesis Protein SpsA, Chain A"/>
    <property type="match status" value="1"/>
</dbReference>
<keyword evidence="3" id="KW-0328">Glycosyltransferase</keyword>
<dbReference type="Proteomes" id="UP000268857">
    <property type="component" value="Unassembled WGS sequence"/>
</dbReference>
<evidence type="ECO:0000256" key="7">
    <source>
        <dbReference type="ARBA" id="ARBA00037904"/>
    </source>
</evidence>
<dbReference type="Pfam" id="PF00535">
    <property type="entry name" value="Glycos_transf_2"/>
    <property type="match status" value="1"/>
</dbReference>
<dbReference type="STRING" id="211165.GCA_000317285_04246"/>
<evidence type="ECO:0000256" key="6">
    <source>
        <dbReference type="ARBA" id="ARBA00037281"/>
    </source>
</evidence>
<gene>
    <name evidence="11" type="primary">rfbQ</name>
    <name evidence="11" type="ORF">PCC6912_27300</name>
</gene>
<comment type="caution">
    <text evidence="11">The sequence shown here is derived from an EMBL/GenBank/DDBJ whole genome shotgun (WGS) entry which is preliminary data.</text>
</comment>
<name>A0A433NHK9_CHLFR</name>
<evidence type="ECO:0000313" key="11">
    <source>
        <dbReference type="EMBL" id="RUR81861.1"/>
    </source>
</evidence>
<dbReference type="AlphaFoldDB" id="A0A433NHK9"/>
<evidence type="ECO:0000256" key="2">
    <source>
        <dbReference type="ARBA" id="ARBA00022475"/>
    </source>
</evidence>
<proteinExistence type="inferred from homology"/>
<dbReference type="RefSeq" id="WP_016875194.1">
    <property type="nucleotide sequence ID" value="NZ_AJLN01000104.1"/>
</dbReference>
<feature type="domain" description="Glycosyltransferase 2-like" evidence="10">
    <location>
        <begin position="22"/>
        <end position="184"/>
    </location>
</feature>
<keyword evidence="12" id="KW-1185">Reference proteome</keyword>
<dbReference type="InterPro" id="IPR029044">
    <property type="entry name" value="Nucleotide-diphossugar_trans"/>
</dbReference>
<accession>A0A433NHK9</accession>
<comment type="similarity">
    <text evidence="8">Belongs to the glycosyltransferase 2 family. CrtQ subfamily.</text>
</comment>
<evidence type="ECO:0000259" key="10">
    <source>
        <dbReference type="Pfam" id="PF00535"/>
    </source>
</evidence>
<evidence type="ECO:0000313" key="12">
    <source>
        <dbReference type="Proteomes" id="UP000268857"/>
    </source>
</evidence>
<keyword evidence="4 11" id="KW-0808">Transferase</keyword>
<dbReference type="PANTHER" id="PTHR43646:SF2">
    <property type="entry name" value="GLYCOSYLTRANSFERASE 2-LIKE DOMAIN-CONTAINING PROTEIN"/>
    <property type="match status" value="1"/>
</dbReference>
<dbReference type="GO" id="GO:0005886">
    <property type="term" value="C:plasma membrane"/>
    <property type="evidence" value="ECO:0007669"/>
    <property type="project" value="UniProtKB-SubCell"/>
</dbReference>
<evidence type="ECO:0000256" key="9">
    <source>
        <dbReference type="ARBA" id="ARBA00040345"/>
    </source>
</evidence>
<comment type="subcellular location">
    <subcellularLocation>
        <location evidence="1">Cell membrane</location>
    </subcellularLocation>
</comment>
<dbReference type="PANTHER" id="PTHR43646">
    <property type="entry name" value="GLYCOSYLTRANSFERASE"/>
    <property type="match status" value="1"/>
</dbReference>
<reference evidence="11 12" key="1">
    <citation type="journal article" date="2019" name="Genome Biol. Evol.">
        <title>Day and night: Metabolic profiles and evolutionary relationships of six axenic non-marine cyanobacteria.</title>
        <authorList>
            <person name="Will S.E."/>
            <person name="Henke P."/>
            <person name="Boedeker C."/>
            <person name="Huang S."/>
            <person name="Brinkmann H."/>
            <person name="Rohde M."/>
            <person name="Jarek M."/>
            <person name="Friedl T."/>
            <person name="Seufert S."/>
            <person name="Schumacher M."/>
            <person name="Overmann J."/>
            <person name="Neumann-Schaal M."/>
            <person name="Petersen J."/>
        </authorList>
    </citation>
    <scope>NUCLEOTIDE SEQUENCE [LARGE SCALE GENOMIC DNA]</scope>
    <source>
        <strain evidence="11 12">PCC 6912</strain>
    </source>
</reference>
<evidence type="ECO:0000256" key="4">
    <source>
        <dbReference type="ARBA" id="ARBA00022679"/>
    </source>
</evidence>
<comment type="pathway">
    <text evidence="7">Carotenoid biosynthesis; staphyloxanthin biosynthesis; staphyloxanthin from farnesyl diphosphate: step 4/5.</text>
</comment>
<dbReference type="OrthoDB" id="153025at2"/>
<keyword evidence="2" id="KW-1003">Cell membrane</keyword>
<evidence type="ECO:0000256" key="5">
    <source>
        <dbReference type="ARBA" id="ARBA00023136"/>
    </source>
</evidence>
<dbReference type="EMBL" id="RSCJ01000009">
    <property type="protein sequence ID" value="RUR81861.1"/>
    <property type="molecule type" value="Genomic_DNA"/>
</dbReference>
<dbReference type="CDD" id="cd00761">
    <property type="entry name" value="Glyco_tranf_GTA_type"/>
    <property type="match status" value="1"/>
</dbReference>
<evidence type="ECO:0000256" key="1">
    <source>
        <dbReference type="ARBA" id="ARBA00004236"/>
    </source>
</evidence>